<dbReference type="Proteomes" id="UP000289340">
    <property type="component" value="Chromosome 8"/>
</dbReference>
<organism evidence="2 3">
    <name type="scientific">Glycine soja</name>
    <name type="common">Wild soybean</name>
    <dbReference type="NCBI Taxonomy" id="3848"/>
    <lineage>
        <taxon>Eukaryota</taxon>
        <taxon>Viridiplantae</taxon>
        <taxon>Streptophyta</taxon>
        <taxon>Embryophyta</taxon>
        <taxon>Tracheophyta</taxon>
        <taxon>Spermatophyta</taxon>
        <taxon>Magnoliopsida</taxon>
        <taxon>eudicotyledons</taxon>
        <taxon>Gunneridae</taxon>
        <taxon>Pentapetalae</taxon>
        <taxon>rosids</taxon>
        <taxon>fabids</taxon>
        <taxon>Fabales</taxon>
        <taxon>Fabaceae</taxon>
        <taxon>Papilionoideae</taxon>
        <taxon>50 kb inversion clade</taxon>
        <taxon>NPAAA clade</taxon>
        <taxon>indigoferoid/millettioid clade</taxon>
        <taxon>Phaseoleae</taxon>
        <taxon>Glycine</taxon>
        <taxon>Glycine subgen. Soja</taxon>
    </lineage>
</organism>
<sequence>MDGVARAGEEQAQSSSSSSDLASGWRPRGFVFSPCKPKAEEEDASAAEKKPQQQPLRVVVRKPGIYNGVLGFRDARVLLDSCSLRSSLLFAIATVKNMKKNEISSLVAEAMTCYCASALDLQHFASYFSRKYAKYPEVDLLSVEEPVQFASEYPTIQV</sequence>
<reference evidence="2 3" key="1">
    <citation type="submission" date="2018-09" db="EMBL/GenBank/DDBJ databases">
        <title>A high-quality reference genome of wild soybean provides a powerful tool to mine soybean genomes.</title>
        <authorList>
            <person name="Xie M."/>
            <person name="Chung C.Y.L."/>
            <person name="Li M.-W."/>
            <person name="Wong F.-L."/>
            <person name="Chan T.-F."/>
            <person name="Lam H.-M."/>
        </authorList>
    </citation>
    <scope>NUCLEOTIDE SEQUENCE [LARGE SCALE GENOMIC DNA]</scope>
    <source>
        <strain evidence="3">cv. W05</strain>
        <tissue evidence="2">Hypocotyl of etiolated seedlings</tissue>
    </source>
</reference>
<evidence type="ECO:0000256" key="1">
    <source>
        <dbReference type="SAM" id="MobiDB-lite"/>
    </source>
</evidence>
<gene>
    <name evidence="2" type="ORF">D0Y65_021740</name>
</gene>
<keyword evidence="3" id="KW-1185">Reference proteome</keyword>
<comment type="caution">
    <text evidence="2">The sequence shown here is derived from an EMBL/GenBank/DDBJ whole genome shotgun (WGS) entry which is preliminary data.</text>
</comment>
<dbReference type="AlphaFoldDB" id="A0A445JKQ0"/>
<feature type="region of interest" description="Disordered" evidence="1">
    <location>
        <begin position="1"/>
        <end position="54"/>
    </location>
</feature>
<name>A0A445JKQ0_GLYSO</name>
<protein>
    <submittedName>
        <fullName evidence="2">Uncharacterized protein</fullName>
    </submittedName>
</protein>
<dbReference type="EMBL" id="QZWG01000008">
    <property type="protein sequence ID" value="RZB98987.1"/>
    <property type="molecule type" value="Genomic_DNA"/>
</dbReference>
<evidence type="ECO:0000313" key="2">
    <source>
        <dbReference type="EMBL" id="RZB98987.1"/>
    </source>
</evidence>
<proteinExistence type="predicted"/>
<evidence type="ECO:0000313" key="3">
    <source>
        <dbReference type="Proteomes" id="UP000289340"/>
    </source>
</evidence>
<accession>A0A445JKQ0</accession>